<reference evidence="1" key="2">
    <citation type="submission" date="2015-07" db="EMBL/GenBank/DDBJ databases">
        <title>Plasmids, circular viruses and viroids from rat gut.</title>
        <authorList>
            <person name="Jorgensen T.J."/>
            <person name="Hansen M.A."/>
            <person name="Xu Z."/>
            <person name="Tabak M.A."/>
            <person name="Sorensen S.J."/>
            <person name="Hansen L.H."/>
        </authorList>
    </citation>
    <scope>NUCLEOTIDE SEQUENCE</scope>
    <source>
        <strain evidence="1">RGFK1285</strain>
    </source>
</reference>
<dbReference type="EMBL" id="LN853855">
    <property type="protein sequence ID" value="CRY96812.1"/>
    <property type="molecule type" value="Genomic_DNA"/>
</dbReference>
<sequence length="90" mass="10655">MTESNDVHKTFATDQSMFPDRVWQISFKIGIMPDDDHVQMEIETRNARTDELMELYSIPHVPLSRARGRFDFLNEWFTQVFDEMTGPFLP</sequence>
<protein>
    <submittedName>
        <fullName evidence="1">Uncharacterized protein</fullName>
    </submittedName>
</protein>
<accession>A0A0H5QM33</accession>
<proteinExistence type="predicted"/>
<name>A0A0H5QM33_9ZZZZ</name>
<dbReference type="AlphaFoldDB" id="A0A0H5QM33"/>
<reference evidence="1" key="1">
    <citation type="submission" date="2015-06" db="EMBL/GenBank/DDBJ databases">
        <authorList>
            <person name="Joergensen T."/>
        </authorList>
    </citation>
    <scope>NUCLEOTIDE SEQUENCE</scope>
    <source>
        <strain evidence="1">RGFK1285</strain>
    </source>
</reference>
<evidence type="ECO:0000313" key="1">
    <source>
        <dbReference type="EMBL" id="CRY96812.1"/>
    </source>
</evidence>
<organism evidence="1">
    <name type="scientific">uncultured prokaryote</name>
    <dbReference type="NCBI Taxonomy" id="198431"/>
    <lineage>
        <taxon>unclassified sequences</taxon>
        <taxon>environmental samples</taxon>
    </lineage>
</organism>